<name>A0A0U9H577_9BACI</name>
<reference evidence="2" key="1">
    <citation type="submission" date="2015-07" db="EMBL/GenBank/DDBJ databases">
        <title>Draft Genome Sequence of Oceanobacillus picturae Heshi-B3 that Was Isolated from Fermented Rice Bran with Aging Salted Mackerel, Which Was Named Heshiko as Traditional Fermented Seafood in Japan.</title>
        <authorList>
            <person name="Akuzawa S."/>
            <person name="Nakagawa J."/>
            <person name="Kanekatsu T."/>
            <person name="Kanesaki Y."/>
            <person name="Suzuki T."/>
        </authorList>
    </citation>
    <scope>NUCLEOTIDE SEQUENCE [LARGE SCALE GENOMIC DNA]</scope>
    <source>
        <strain evidence="2">Heshi-B3</strain>
    </source>
</reference>
<dbReference type="EMBL" id="BBXV01000023">
    <property type="protein sequence ID" value="GAQ17847.1"/>
    <property type="molecule type" value="Genomic_DNA"/>
</dbReference>
<gene>
    <name evidence="1" type="ORF">OPHB3_1784</name>
</gene>
<accession>A0A0U9H577</accession>
<sequence length="152" mass="17943">MLKHKINSKISSMAKRRLLFIIGEHLSGKSKGVQGYLEERFGDYWNNYYIDMGLYLQKEISQEQIDTYSMFPEEFEYDSVKLISQLINNKQEELLVIDHCDWLFAENQTEWLKILMSETEVNRTIIVIVPEEYSELVPTHSYSVIYWGGSSQ</sequence>
<proteinExistence type="predicted"/>
<reference evidence="1 2" key="2">
    <citation type="journal article" date="2016" name="Genome Announc.">
        <title>Draft Genome Sequence of Oceanobacillus picturae Heshi-B3, Isolated from Fermented Rice Bran in a Traditional Japanese Seafood Dish.</title>
        <authorList>
            <person name="Akuzawa S."/>
            <person name="Nagaoka J."/>
            <person name="Kanekatsu M."/>
            <person name="Kanesaki Y."/>
            <person name="Suzuki T."/>
        </authorList>
    </citation>
    <scope>NUCLEOTIDE SEQUENCE [LARGE SCALE GENOMIC DNA]</scope>
    <source>
        <strain evidence="1 2">Heshi-B3</strain>
    </source>
</reference>
<organism evidence="1 2">
    <name type="scientific">Oceanobacillus picturae</name>
    <dbReference type="NCBI Taxonomy" id="171693"/>
    <lineage>
        <taxon>Bacteria</taxon>
        <taxon>Bacillati</taxon>
        <taxon>Bacillota</taxon>
        <taxon>Bacilli</taxon>
        <taxon>Bacillales</taxon>
        <taxon>Bacillaceae</taxon>
        <taxon>Oceanobacillus</taxon>
    </lineage>
</organism>
<dbReference type="AlphaFoldDB" id="A0A0U9H577"/>
<dbReference type="OrthoDB" id="2971681at2"/>
<evidence type="ECO:0000313" key="2">
    <source>
        <dbReference type="Proteomes" id="UP000052946"/>
    </source>
</evidence>
<evidence type="ECO:0000313" key="1">
    <source>
        <dbReference type="EMBL" id="GAQ17847.1"/>
    </source>
</evidence>
<comment type="caution">
    <text evidence="1">The sequence shown here is derived from an EMBL/GenBank/DDBJ whole genome shotgun (WGS) entry which is preliminary data.</text>
</comment>
<protein>
    <submittedName>
        <fullName evidence="1">Protein CBG02874</fullName>
    </submittedName>
</protein>
<dbReference type="RefSeq" id="WP_058950068.1">
    <property type="nucleotide sequence ID" value="NZ_BBXV01000023.1"/>
</dbReference>
<dbReference type="Proteomes" id="UP000052946">
    <property type="component" value="Unassembled WGS sequence"/>
</dbReference>